<evidence type="ECO:0000259" key="2">
    <source>
        <dbReference type="Pfam" id="PF01494"/>
    </source>
</evidence>
<accession>A0ABQ2N4Y4</accession>
<dbReference type="RefSeq" id="WP_188702792.1">
    <property type="nucleotide sequence ID" value="NZ_BMMQ01000010.1"/>
</dbReference>
<keyword evidence="1" id="KW-0560">Oxidoreductase</keyword>
<reference evidence="4" key="1">
    <citation type="journal article" date="2019" name="Int. J. Syst. Evol. Microbiol.">
        <title>The Global Catalogue of Microorganisms (GCM) 10K type strain sequencing project: providing services to taxonomists for standard genome sequencing and annotation.</title>
        <authorList>
            <consortium name="The Broad Institute Genomics Platform"/>
            <consortium name="The Broad Institute Genome Sequencing Center for Infectious Disease"/>
            <person name="Wu L."/>
            <person name="Ma J."/>
        </authorList>
    </citation>
    <scope>NUCLEOTIDE SEQUENCE [LARGE SCALE GENOMIC DNA]</scope>
    <source>
        <strain evidence="4">CGMCC 4.7181</strain>
    </source>
</reference>
<dbReference type="EMBL" id="BMMQ01000010">
    <property type="protein sequence ID" value="GGO66850.1"/>
    <property type="molecule type" value="Genomic_DNA"/>
</dbReference>
<dbReference type="Pfam" id="PF01494">
    <property type="entry name" value="FAD_binding_3"/>
    <property type="match status" value="1"/>
</dbReference>
<dbReference type="PRINTS" id="PR00420">
    <property type="entry name" value="RNGMNOXGNASE"/>
</dbReference>
<organism evidence="3 4">
    <name type="scientific">Microbacterium nanhaiense</name>
    <dbReference type="NCBI Taxonomy" id="1301026"/>
    <lineage>
        <taxon>Bacteria</taxon>
        <taxon>Bacillati</taxon>
        <taxon>Actinomycetota</taxon>
        <taxon>Actinomycetes</taxon>
        <taxon>Micrococcales</taxon>
        <taxon>Microbacteriaceae</taxon>
        <taxon>Microbacterium</taxon>
    </lineage>
</organism>
<dbReference type="Gene3D" id="3.30.70.2450">
    <property type="match status" value="1"/>
</dbReference>
<dbReference type="PANTHER" id="PTHR43476:SF3">
    <property type="entry name" value="FAD-BINDING MONOOXYGENASE"/>
    <property type="match status" value="1"/>
</dbReference>
<dbReference type="SUPFAM" id="SSF51905">
    <property type="entry name" value="FAD/NAD(P)-binding domain"/>
    <property type="match status" value="1"/>
</dbReference>
<dbReference type="InterPro" id="IPR036188">
    <property type="entry name" value="FAD/NAD-bd_sf"/>
</dbReference>
<keyword evidence="4" id="KW-1185">Reference proteome</keyword>
<feature type="domain" description="FAD-binding" evidence="2">
    <location>
        <begin position="2"/>
        <end position="323"/>
    </location>
</feature>
<dbReference type="PANTHER" id="PTHR43476">
    <property type="entry name" value="3-(3-HYDROXY-PHENYL)PROPIONATE/3-HYDROXYCINNAMIC ACID HYDROXYLASE"/>
    <property type="match status" value="1"/>
</dbReference>
<proteinExistence type="predicted"/>
<dbReference type="Gene3D" id="3.50.50.60">
    <property type="entry name" value="FAD/NAD(P)-binding domain"/>
    <property type="match status" value="1"/>
</dbReference>
<comment type="caution">
    <text evidence="3">The sequence shown here is derived from an EMBL/GenBank/DDBJ whole genome shotgun (WGS) entry which is preliminary data.</text>
</comment>
<evidence type="ECO:0000313" key="3">
    <source>
        <dbReference type="EMBL" id="GGO66850.1"/>
    </source>
</evidence>
<dbReference type="InterPro" id="IPR002938">
    <property type="entry name" value="FAD-bd"/>
</dbReference>
<gene>
    <name evidence="3" type="ORF">GCM10010910_27230</name>
</gene>
<evidence type="ECO:0000256" key="1">
    <source>
        <dbReference type="ARBA" id="ARBA00023002"/>
    </source>
</evidence>
<sequence length="373" mass="39449">MIDVVVVGAGPAGTLLAAELRRLGLDVELLERRADISPGSRAIGLHPPTLRALEACGAGERILSRAARVAAGVAMCRGRVLGRVRFDRPGSRYGFIATAPQSFTEEALRACSPAARRGVEVVDVRADGDGVVVSCREDDAERALRARAVVLATGGDRRLAGIPAGSRPLADRYVMADVDAAPMQPPHTAVLTLDGHGVVESFPLPGGGRRLVAWDGGDGDPAERLRRALALRVGDERLAERIETASEFEIRRILLRRMRRERVFVIGDAAHEISPIGGQGMNLGLLDAAALAPALAVWLRAPDDPRPVARWERARLASARTAARLAGMNTAIGRARGRTGHTAMTAAVRAAATTPLSRLAAHAYSMGLDRGAS</sequence>
<dbReference type="InterPro" id="IPR050631">
    <property type="entry name" value="PheA/TfdB_FAD_monoxygenase"/>
</dbReference>
<dbReference type="Proteomes" id="UP000638043">
    <property type="component" value="Unassembled WGS sequence"/>
</dbReference>
<evidence type="ECO:0000313" key="4">
    <source>
        <dbReference type="Proteomes" id="UP000638043"/>
    </source>
</evidence>
<name>A0ABQ2N4Y4_9MICO</name>
<protein>
    <submittedName>
        <fullName evidence="3">Oxidoreductase</fullName>
    </submittedName>
</protein>